<dbReference type="SUPFAM" id="SSF52166">
    <property type="entry name" value="Ribosomal protein L4"/>
    <property type="match status" value="1"/>
</dbReference>
<feature type="region of interest" description="Disordered" evidence="4">
    <location>
        <begin position="48"/>
        <end position="76"/>
    </location>
</feature>
<name>A0A0F9BED5_9ZZZZ</name>
<gene>
    <name evidence="5" type="ORF">LCGC14_2737660</name>
</gene>
<protein>
    <recommendedName>
        <fullName evidence="6">50S ribosomal protein L4</fullName>
    </recommendedName>
</protein>
<sequence>MELKVHNMQGKEIEKVTLDDDIFGGEVRQSVLREAILAYQAAQHQGTVSTKNRARVRGGGRKPWAQKGTGRARAGTNRSPLWVGGGIIFGPQARKCKYPLPQKVKRLALQSSLRKKTKEGNLLVIDKISVAKGKTKEMVEFLQKFNLKEKTLLVLNKWDKKVVRSCSNLKELTLSCSSNICGYDILSHHTLCLTKGALDTVTKRVKNE</sequence>
<dbReference type="GO" id="GO:0006412">
    <property type="term" value="P:translation"/>
    <property type="evidence" value="ECO:0007669"/>
    <property type="project" value="InterPro"/>
</dbReference>
<dbReference type="GO" id="GO:0005840">
    <property type="term" value="C:ribosome"/>
    <property type="evidence" value="ECO:0007669"/>
    <property type="project" value="UniProtKB-KW"/>
</dbReference>
<dbReference type="EMBL" id="LAZR01049718">
    <property type="protein sequence ID" value="KKK88984.1"/>
    <property type="molecule type" value="Genomic_DNA"/>
</dbReference>
<dbReference type="Gene3D" id="3.40.1370.10">
    <property type="match status" value="1"/>
</dbReference>
<reference evidence="5" key="1">
    <citation type="journal article" date="2015" name="Nature">
        <title>Complex archaea that bridge the gap between prokaryotes and eukaryotes.</title>
        <authorList>
            <person name="Spang A."/>
            <person name="Saw J.H."/>
            <person name="Jorgensen S.L."/>
            <person name="Zaremba-Niedzwiedzka K."/>
            <person name="Martijn J."/>
            <person name="Lind A.E."/>
            <person name="van Eijk R."/>
            <person name="Schleper C."/>
            <person name="Guy L."/>
            <person name="Ettema T.J."/>
        </authorList>
    </citation>
    <scope>NUCLEOTIDE SEQUENCE</scope>
</reference>
<dbReference type="NCBIfam" id="TIGR03953">
    <property type="entry name" value="rplD_bact"/>
    <property type="match status" value="1"/>
</dbReference>
<evidence type="ECO:0000256" key="1">
    <source>
        <dbReference type="ARBA" id="ARBA00010528"/>
    </source>
</evidence>
<dbReference type="InterPro" id="IPR002136">
    <property type="entry name" value="Ribosomal_uL4"/>
</dbReference>
<dbReference type="PANTHER" id="PTHR10746">
    <property type="entry name" value="50S RIBOSOMAL PROTEIN L4"/>
    <property type="match status" value="1"/>
</dbReference>
<evidence type="ECO:0000256" key="3">
    <source>
        <dbReference type="ARBA" id="ARBA00023274"/>
    </source>
</evidence>
<dbReference type="Pfam" id="PF00573">
    <property type="entry name" value="Ribosomal_L4"/>
    <property type="match status" value="1"/>
</dbReference>
<keyword evidence="3" id="KW-0687">Ribonucleoprotein</keyword>
<dbReference type="GO" id="GO:0003735">
    <property type="term" value="F:structural constituent of ribosome"/>
    <property type="evidence" value="ECO:0007669"/>
    <property type="project" value="InterPro"/>
</dbReference>
<proteinExistence type="inferred from homology"/>
<evidence type="ECO:0008006" key="6">
    <source>
        <dbReference type="Google" id="ProtNLM"/>
    </source>
</evidence>
<dbReference type="GO" id="GO:1990904">
    <property type="term" value="C:ribonucleoprotein complex"/>
    <property type="evidence" value="ECO:0007669"/>
    <property type="project" value="UniProtKB-KW"/>
</dbReference>
<dbReference type="InterPro" id="IPR023574">
    <property type="entry name" value="Ribosomal_uL4_dom_sf"/>
</dbReference>
<dbReference type="PANTHER" id="PTHR10746:SF6">
    <property type="entry name" value="LARGE RIBOSOMAL SUBUNIT PROTEIN UL4M"/>
    <property type="match status" value="1"/>
</dbReference>
<comment type="similarity">
    <text evidence="1">Belongs to the universal ribosomal protein uL4 family.</text>
</comment>
<evidence type="ECO:0000313" key="5">
    <source>
        <dbReference type="EMBL" id="KKK88984.1"/>
    </source>
</evidence>
<organism evidence="5">
    <name type="scientific">marine sediment metagenome</name>
    <dbReference type="NCBI Taxonomy" id="412755"/>
    <lineage>
        <taxon>unclassified sequences</taxon>
        <taxon>metagenomes</taxon>
        <taxon>ecological metagenomes</taxon>
    </lineage>
</organism>
<accession>A0A0F9BED5</accession>
<comment type="caution">
    <text evidence="5">The sequence shown here is derived from an EMBL/GenBank/DDBJ whole genome shotgun (WGS) entry which is preliminary data.</text>
</comment>
<evidence type="ECO:0000256" key="4">
    <source>
        <dbReference type="SAM" id="MobiDB-lite"/>
    </source>
</evidence>
<dbReference type="HAMAP" id="MF_01328_B">
    <property type="entry name" value="Ribosomal_uL4_B"/>
    <property type="match status" value="1"/>
</dbReference>
<evidence type="ECO:0000256" key="2">
    <source>
        <dbReference type="ARBA" id="ARBA00022980"/>
    </source>
</evidence>
<dbReference type="AlphaFoldDB" id="A0A0F9BED5"/>
<keyword evidence="2" id="KW-0689">Ribosomal protein</keyword>
<dbReference type="InterPro" id="IPR013005">
    <property type="entry name" value="Ribosomal_uL4-like"/>
</dbReference>